<dbReference type="AlphaFoldDB" id="E4WUA8"/>
<protein>
    <submittedName>
        <fullName evidence="1">Uncharacterized protein</fullName>
    </submittedName>
</protein>
<name>E4WUA8_OIKDI</name>
<proteinExistence type="predicted"/>
<sequence length="233" mass="27002">MFSDNISYTLTRVICDQEEIKLLVKNLENATSTFFEFEKTWMDLADNSRLIKNLASTTNGKRLIEKLESVLRTLRCSSTNPELDWTTEHSIIQRQVIKTVMDIDDCANTSFSMFVDTWREIACNNGNTRNYAFRLDHENNLTALITQQLKKRNGRAAQGISFIYIVRQNYQPILISFKNGIFGVLDLSREPETWVFRRDQGTEDEIKPIFAEERRLDSRYLTASIALGINLEP</sequence>
<dbReference type="EMBL" id="FN653016">
    <property type="protein sequence ID" value="CBY07281.1"/>
    <property type="molecule type" value="Genomic_DNA"/>
</dbReference>
<dbReference type="Proteomes" id="UP000001307">
    <property type="component" value="Unassembled WGS sequence"/>
</dbReference>
<keyword evidence="2" id="KW-1185">Reference proteome</keyword>
<evidence type="ECO:0000313" key="1">
    <source>
        <dbReference type="EMBL" id="CBY07281.1"/>
    </source>
</evidence>
<evidence type="ECO:0000313" key="2">
    <source>
        <dbReference type="Proteomes" id="UP000001307"/>
    </source>
</evidence>
<gene>
    <name evidence="1" type="ORF">GSOID_T00006370001</name>
</gene>
<organism evidence="1 2">
    <name type="scientific">Oikopleura dioica</name>
    <name type="common">Tunicate</name>
    <dbReference type="NCBI Taxonomy" id="34765"/>
    <lineage>
        <taxon>Eukaryota</taxon>
        <taxon>Metazoa</taxon>
        <taxon>Chordata</taxon>
        <taxon>Tunicata</taxon>
        <taxon>Appendicularia</taxon>
        <taxon>Copelata</taxon>
        <taxon>Oikopleuridae</taxon>
        <taxon>Oikopleura</taxon>
    </lineage>
</organism>
<accession>E4WUA8</accession>
<reference evidence="1 2" key="1">
    <citation type="journal article" date="2010" name="Science">
        <title>Plasticity of animal genome architecture unmasked by rapid evolution of a pelagic tunicate.</title>
        <authorList>
            <person name="Denoeud F."/>
            <person name="Henriet S."/>
            <person name="Mungpakdee S."/>
            <person name="Aury J.M."/>
            <person name="Da Silva C."/>
            <person name="Brinkmann H."/>
            <person name="Mikhaleva J."/>
            <person name="Olsen L.C."/>
            <person name="Jubin C."/>
            <person name="Canestro C."/>
            <person name="Bouquet J.M."/>
            <person name="Danks G."/>
            <person name="Poulain J."/>
            <person name="Campsteijn C."/>
            <person name="Adamski M."/>
            <person name="Cross I."/>
            <person name="Yadetie F."/>
            <person name="Muffato M."/>
            <person name="Louis A."/>
            <person name="Butcher S."/>
            <person name="Tsagkogeorga G."/>
            <person name="Konrad A."/>
            <person name="Singh S."/>
            <person name="Jensen M.F."/>
            <person name="Cong E.H."/>
            <person name="Eikeseth-Otteraa H."/>
            <person name="Noel B."/>
            <person name="Anthouard V."/>
            <person name="Porcel B.M."/>
            <person name="Kachouri-Lafond R."/>
            <person name="Nishino A."/>
            <person name="Ugolini M."/>
            <person name="Chourrout P."/>
            <person name="Nishida H."/>
            <person name="Aasland R."/>
            <person name="Huzurbazar S."/>
            <person name="Westhof E."/>
            <person name="Delsuc F."/>
            <person name="Lehrach H."/>
            <person name="Reinhardt R."/>
            <person name="Weissenbach J."/>
            <person name="Roy S.W."/>
            <person name="Artiguenave F."/>
            <person name="Postlethwait J.H."/>
            <person name="Manak J.R."/>
            <person name="Thompson E.M."/>
            <person name="Jaillon O."/>
            <person name="Du Pasquier L."/>
            <person name="Boudinot P."/>
            <person name="Liberles D.A."/>
            <person name="Volff J.N."/>
            <person name="Philippe H."/>
            <person name="Lenhard B."/>
            <person name="Roest Crollius H."/>
            <person name="Wincker P."/>
            <person name="Chourrout D."/>
        </authorList>
    </citation>
    <scope>NUCLEOTIDE SEQUENCE [LARGE SCALE GENOMIC DNA]</scope>
</reference>
<dbReference type="InParanoid" id="E4WUA8"/>